<dbReference type="EMBL" id="BGZK01000045">
    <property type="protein sequence ID" value="GBP11246.1"/>
    <property type="molecule type" value="Genomic_DNA"/>
</dbReference>
<dbReference type="OrthoDB" id="7501186at2759"/>
<accession>A0A4C1TAQ7</accession>
<reference evidence="1 2" key="1">
    <citation type="journal article" date="2019" name="Commun. Biol.">
        <title>The bagworm genome reveals a unique fibroin gene that provides high tensile strength.</title>
        <authorList>
            <person name="Kono N."/>
            <person name="Nakamura H."/>
            <person name="Ohtoshi R."/>
            <person name="Tomita M."/>
            <person name="Numata K."/>
            <person name="Arakawa K."/>
        </authorList>
    </citation>
    <scope>NUCLEOTIDE SEQUENCE [LARGE SCALE GENOMIC DNA]</scope>
</reference>
<organism evidence="1 2">
    <name type="scientific">Eumeta variegata</name>
    <name type="common">Bagworm moth</name>
    <name type="synonym">Eumeta japonica</name>
    <dbReference type="NCBI Taxonomy" id="151549"/>
    <lineage>
        <taxon>Eukaryota</taxon>
        <taxon>Metazoa</taxon>
        <taxon>Ecdysozoa</taxon>
        <taxon>Arthropoda</taxon>
        <taxon>Hexapoda</taxon>
        <taxon>Insecta</taxon>
        <taxon>Pterygota</taxon>
        <taxon>Neoptera</taxon>
        <taxon>Endopterygota</taxon>
        <taxon>Lepidoptera</taxon>
        <taxon>Glossata</taxon>
        <taxon>Ditrysia</taxon>
        <taxon>Tineoidea</taxon>
        <taxon>Psychidae</taxon>
        <taxon>Oiketicinae</taxon>
        <taxon>Eumeta</taxon>
    </lineage>
</organism>
<protein>
    <submittedName>
        <fullName evidence="1">Uncharacterized protein</fullName>
    </submittedName>
</protein>
<evidence type="ECO:0000313" key="2">
    <source>
        <dbReference type="Proteomes" id="UP000299102"/>
    </source>
</evidence>
<keyword evidence="2" id="KW-1185">Reference proteome</keyword>
<comment type="caution">
    <text evidence="1">The sequence shown here is derived from an EMBL/GenBank/DDBJ whole genome shotgun (WGS) entry which is preliminary data.</text>
</comment>
<dbReference type="AlphaFoldDB" id="A0A4C1TAQ7"/>
<gene>
    <name evidence="1" type="ORF">EVAR_6055_1</name>
</gene>
<evidence type="ECO:0000313" key="1">
    <source>
        <dbReference type="EMBL" id="GBP11246.1"/>
    </source>
</evidence>
<dbReference type="Proteomes" id="UP000299102">
    <property type="component" value="Unassembled WGS sequence"/>
</dbReference>
<name>A0A4C1TAQ7_EUMVA</name>
<proteinExistence type="predicted"/>
<sequence length="171" mass="19331">MVLTLSSKLRTEVGMKSDSAIGIRTDFDFFLFENVYTQGGPVVTKTGSDDGISGKSRDILKYCRTHSEEAQKVFASHLATVFTTNESFADGSDFNAILDQDLEITLPIAPTSPREEQLDATHEWLREWRIRASAATSQMEKSHEVERRSSYPPFLEYVLAHGKKLRIIDRQ</sequence>